<evidence type="ECO:0000313" key="2">
    <source>
        <dbReference type="Proteomes" id="UP001148662"/>
    </source>
</evidence>
<keyword evidence="2" id="KW-1185">Reference proteome</keyword>
<dbReference type="Proteomes" id="UP001148662">
    <property type="component" value="Unassembled WGS sequence"/>
</dbReference>
<reference evidence="1" key="1">
    <citation type="submission" date="2022-07" db="EMBL/GenBank/DDBJ databases">
        <title>Genome Sequence of Phlebia brevispora.</title>
        <authorList>
            <person name="Buettner E."/>
        </authorList>
    </citation>
    <scope>NUCLEOTIDE SEQUENCE</scope>
    <source>
        <strain evidence="1">MPL23</strain>
    </source>
</reference>
<protein>
    <submittedName>
        <fullName evidence="1">Uncharacterized protein</fullName>
    </submittedName>
</protein>
<gene>
    <name evidence="1" type="ORF">NM688_g3721</name>
</gene>
<accession>A0ACC1T4Q5</accession>
<organism evidence="1 2">
    <name type="scientific">Phlebia brevispora</name>
    <dbReference type="NCBI Taxonomy" id="194682"/>
    <lineage>
        <taxon>Eukaryota</taxon>
        <taxon>Fungi</taxon>
        <taxon>Dikarya</taxon>
        <taxon>Basidiomycota</taxon>
        <taxon>Agaricomycotina</taxon>
        <taxon>Agaricomycetes</taxon>
        <taxon>Polyporales</taxon>
        <taxon>Meruliaceae</taxon>
        <taxon>Phlebia</taxon>
    </lineage>
</organism>
<evidence type="ECO:0000313" key="1">
    <source>
        <dbReference type="EMBL" id="KAJ3553238.1"/>
    </source>
</evidence>
<comment type="caution">
    <text evidence="1">The sequence shown here is derived from an EMBL/GenBank/DDBJ whole genome shotgun (WGS) entry which is preliminary data.</text>
</comment>
<name>A0ACC1T4Q5_9APHY</name>
<proteinExistence type="predicted"/>
<dbReference type="EMBL" id="JANHOG010000562">
    <property type="protein sequence ID" value="KAJ3553238.1"/>
    <property type="molecule type" value="Genomic_DNA"/>
</dbReference>
<sequence length="558" mass="63211">MEASPPSPHTFNNLFPVELIRRMFQELAYERHPRIGQDLLPPYHWLTITHVCRYWRNIALDDATLWQCLEIPHAECLRAFIARSKKLPLYVMCFRAWEDSDDDGNLMRIIIPELYRVAVFIWSRCDDRYFGQVLQILVSHARSLEHLEVCPPTRGHSCGSAGLVDLEVFDKPPPYLTHFKSEKCAAMLLKSLTGCPRLRTLDVTSPNPTPSANDWLTILSSLPTLETLRLYQAISDAAGHTDDRGLPSVRVHLAFLSQLSVRGSWDSRNVGEVALLERLSTGRPISLHCEFYCRMTVDTCQRGVRAVDALLSRYPRRCAYMHMYVEVGLFEVIVRQGTPTPWSCEHGDNITEPLRVRLDPDILLYLVISSGYRMQREVAQGISRMLASSYSLSDVQDLRLTYGVADAFHADFERYLQCCCESLFRAMGGVRTLSLTNRCHSYTRPTGLALPLALELDLFTTPTQDVLFPNLQLLHLQHWESGPTNVYSDGFAEIVPYVRKRAQQGHPINSIHLCRPEGGEIRVTGVELGAHLTFCDGTVNTSITESSSSECLPEETPM</sequence>